<dbReference type="EMBL" id="NKXS01000066">
    <property type="protein sequence ID" value="PIN26657.1"/>
    <property type="molecule type" value="Genomic_DNA"/>
</dbReference>
<evidence type="ECO:0000313" key="2">
    <source>
        <dbReference type="EMBL" id="PIN26657.1"/>
    </source>
</evidence>
<dbReference type="OrthoDB" id="907499at2759"/>
<evidence type="ECO:0000256" key="1">
    <source>
        <dbReference type="SAM" id="Phobius"/>
    </source>
</evidence>
<reference evidence="3" key="1">
    <citation type="journal article" date="2018" name="Gigascience">
        <title>Genome assembly of the Pink Ipe (Handroanthus impetiginosus, Bignoniaceae), a highly valued, ecologically keystone Neotropical timber forest tree.</title>
        <authorList>
            <person name="Silva-Junior O.B."/>
            <person name="Grattapaglia D."/>
            <person name="Novaes E."/>
            <person name="Collevatti R.G."/>
        </authorList>
    </citation>
    <scope>NUCLEOTIDE SEQUENCE [LARGE SCALE GENOMIC DNA]</scope>
    <source>
        <strain evidence="3">cv. UFG-1</strain>
    </source>
</reference>
<dbReference type="Proteomes" id="UP000231279">
    <property type="component" value="Unassembled WGS sequence"/>
</dbReference>
<dbReference type="PANTHER" id="PTHR11697:SF230">
    <property type="entry name" value="ZINC FINGER, MYM DOMAIN CONTAINING 1"/>
    <property type="match status" value="1"/>
</dbReference>
<keyword evidence="3" id="KW-1185">Reference proteome</keyword>
<accession>A0A2G9IA78</accession>
<proteinExistence type="predicted"/>
<dbReference type="STRING" id="429701.A0A2G9IA78"/>
<keyword evidence="1" id="KW-0812">Transmembrane</keyword>
<protein>
    <submittedName>
        <fullName evidence="2">Uncharacterized protein</fullName>
    </submittedName>
</protein>
<name>A0A2G9IA78_9LAMI</name>
<dbReference type="PANTHER" id="PTHR11697">
    <property type="entry name" value="GENERAL TRANSCRIPTION FACTOR 2-RELATED ZINC FINGER PROTEIN"/>
    <property type="match status" value="1"/>
</dbReference>
<dbReference type="AlphaFoldDB" id="A0A2G9IA78"/>
<organism evidence="2 3">
    <name type="scientific">Handroanthus impetiginosus</name>
    <dbReference type="NCBI Taxonomy" id="429701"/>
    <lineage>
        <taxon>Eukaryota</taxon>
        <taxon>Viridiplantae</taxon>
        <taxon>Streptophyta</taxon>
        <taxon>Embryophyta</taxon>
        <taxon>Tracheophyta</taxon>
        <taxon>Spermatophyta</taxon>
        <taxon>Magnoliopsida</taxon>
        <taxon>eudicotyledons</taxon>
        <taxon>Gunneridae</taxon>
        <taxon>Pentapetalae</taxon>
        <taxon>asterids</taxon>
        <taxon>lamiids</taxon>
        <taxon>Lamiales</taxon>
        <taxon>Bignoniaceae</taxon>
        <taxon>Crescentiina</taxon>
        <taxon>Tabebuia alliance</taxon>
        <taxon>Handroanthus</taxon>
    </lineage>
</organism>
<dbReference type="InterPro" id="IPR055298">
    <property type="entry name" value="AtLOH3-like"/>
</dbReference>
<gene>
    <name evidence="2" type="ORF">CDL12_00590</name>
</gene>
<keyword evidence="1" id="KW-1133">Transmembrane helix</keyword>
<feature type="transmembrane region" description="Helical" evidence="1">
    <location>
        <begin position="47"/>
        <end position="69"/>
    </location>
</feature>
<evidence type="ECO:0000313" key="3">
    <source>
        <dbReference type="Proteomes" id="UP000231279"/>
    </source>
</evidence>
<sequence>MSFGEKLLAFDTQLENYVLDMRLDFNFDELTRIGELFNKLVKTRKHIIFPLLYLLIKLALILPVPTLIVHRTLSVMSIL</sequence>
<comment type="caution">
    <text evidence="2">The sequence shown here is derived from an EMBL/GenBank/DDBJ whole genome shotgun (WGS) entry which is preliminary data.</text>
</comment>
<keyword evidence="1" id="KW-0472">Membrane</keyword>